<dbReference type="AlphaFoldDB" id="A0AAE1D758"/>
<accession>A0AAE1D758</accession>
<organism evidence="1 2">
    <name type="scientific">Elysia crispata</name>
    <name type="common">lettuce slug</name>
    <dbReference type="NCBI Taxonomy" id="231223"/>
    <lineage>
        <taxon>Eukaryota</taxon>
        <taxon>Metazoa</taxon>
        <taxon>Spiralia</taxon>
        <taxon>Lophotrochozoa</taxon>
        <taxon>Mollusca</taxon>
        <taxon>Gastropoda</taxon>
        <taxon>Heterobranchia</taxon>
        <taxon>Euthyneura</taxon>
        <taxon>Panpulmonata</taxon>
        <taxon>Sacoglossa</taxon>
        <taxon>Placobranchoidea</taxon>
        <taxon>Plakobranchidae</taxon>
        <taxon>Elysia</taxon>
    </lineage>
</organism>
<sequence length="145" mass="15967">MEKNIEPPSQTLSKPQHFCGLNDKGGSECFWVYSDDCVLFSISIIFIEEKVTHNLSVEDPTPVTAAAAALYKTKAPNLTVSRDRKGHSSKFSEPMSLLKDASMDFCKMQSAIANTLLELKAILLRRVVAHVGGKVETLDPDDLNI</sequence>
<proteinExistence type="predicted"/>
<gene>
    <name evidence="1" type="ORF">RRG08_066609</name>
</gene>
<name>A0AAE1D758_9GAST</name>
<dbReference type="EMBL" id="JAWDGP010005058">
    <property type="protein sequence ID" value="KAK3759944.1"/>
    <property type="molecule type" value="Genomic_DNA"/>
</dbReference>
<evidence type="ECO:0000313" key="2">
    <source>
        <dbReference type="Proteomes" id="UP001283361"/>
    </source>
</evidence>
<keyword evidence="2" id="KW-1185">Reference proteome</keyword>
<protein>
    <submittedName>
        <fullName evidence="1">Uncharacterized protein</fullName>
    </submittedName>
</protein>
<reference evidence="1" key="1">
    <citation type="journal article" date="2023" name="G3 (Bethesda)">
        <title>A reference genome for the long-term kleptoplast-retaining sea slug Elysia crispata morphotype clarki.</title>
        <authorList>
            <person name="Eastman K.E."/>
            <person name="Pendleton A.L."/>
            <person name="Shaikh M.A."/>
            <person name="Suttiyut T."/>
            <person name="Ogas R."/>
            <person name="Tomko P."/>
            <person name="Gavelis G."/>
            <person name="Widhalm J.R."/>
            <person name="Wisecaver J.H."/>
        </authorList>
    </citation>
    <scope>NUCLEOTIDE SEQUENCE</scope>
    <source>
        <strain evidence="1">ECLA1</strain>
    </source>
</reference>
<dbReference type="Proteomes" id="UP001283361">
    <property type="component" value="Unassembled WGS sequence"/>
</dbReference>
<comment type="caution">
    <text evidence="1">The sequence shown here is derived from an EMBL/GenBank/DDBJ whole genome shotgun (WGS) entry which is preliminary data.</text>
</comment>
<evidence type="ECO:0000313" key="1">
    <source>
        <dbReference type="EMBL" id="KAK3759944.1"/>
    </source>
</evidence>